<dbReference type="InterPro" id="IPR009078">
    <property type="entry name" value="Ferritin-like_SF"/>
</dbReference>
<name>A0ABQ4G5X1_9ACTN</name>
<dbReference type="Proteomes" id="UP000603904">
    <property type="component" value="Unassembled WGS sequence"/>
</dbReference>
<dbReference type="RefSeq" id="WP_344056726.1">
    <property type="nucleotide sequence ID" value="NZ_BAAAGP010000017.1"/>
</dbReference>
<evidence type="ECO:0000313" key="3">
    <source>
        <dbReference type="EMBL" id="GIH42429.1"/>
    </source>
</evidence>
<evidence type="ECO:0000256" key="1">
    <source>
        <dbReference type="SAM" id="SignalP"/>
    </source>
</evidence>
<evidence type="ECO:0000313" key="4">
    <source>
        <dbReference type="Proteomes" id="UP000603904"/>
    </source>
</evidence>
<feature type="domain" description="Ferritin-like diiron" evidence="2">
    <location>
        <begin position="38"/>
        <end position="169"/>
    </location>
</feature>
<dbReference type="PANTHER" id="PTHR33746:SF4">
    <property type="entry name" value="RUBRERYTHRIN"/>
    <property type="match status" value="1"/>
</dbReference>
<evidence type="ECO:0000259" key="2">
    <source>
        <dbReference type="PROSITE" id="PS50905"/>
    </source>
</evidence>
<dbReference type="InterPro" id="IPR012347">
    <property type="entry name" value="Ferritin-like"/>
</dbReference>
<proteinExistence type="predicted"/>
<feature type="signal peptide" evidence="1">
    <location>
        <begin position="1"/>
        <end position="31"/>
    </location>
</feature>
<dbReference type="EMBL" id="BOOC01000030">
    <property type="protein sequence ID" value="GIH42429.1"/>
    <property type="molecule type" value="Genomic_DNA"/>
</dbReference>
<keyword evidence="1" id="KW-0732">Signal</keyword>
<dbReference type="CDD" id="cd01041">
    <property type="entry name" value="Rubrerythrin"/>
    <property type="match status" value="1"/>
</dbReference>
<dbReference type="Pfam" id="PF02915">
    <property type="entry name" value="Rubrerythrin"/>
    <property type="match status" value="2"/>
</dbReference>
<dbReference type="InterPro" id="IPR003251">
    <property type="entry name" value="Rr_diiron-bd_dom"/>
</dbReference>
<reference evidence="3 4" key="1">
    <citation type="submission" date="2021-01" db="EMBL/GenBank/DDBJ databases">
        <title>Whole genome shotgun sequence of Microbispora corallina NBRC 16416.</title>
        <authorList>
            <person name="Komaki H."/>
            <person name="Tamura T."/>
        </authorList>
    </citation>
    <scope>NUCLEOTIDE SEQUENCE [LARGE SCALE GENOMIC DNA]</scope>
    <source>
        <strain evidence="3 4">NBRC 16416</strain>
    </source>
</reference>
<dbReference type="SUPFAM" id="SSF47240">
    <property type="entry name" value="Ferritin-like"/>
    <property type="match status" value="2"/>
</dbReference>
<gene>
    <name evidence="3" type="ORF">Mco01_54290</name>
</gene>
<dbReference type="PROSITE" id="PS50905">
    <property type="entry name" value="FERRITIN_LIKE"/>
    <property type="match status" value="2"/>
</dbReference>
<dbReference type="PANTHER" id="PTHR33746">
    <property type="entry name" value="RUBRERYTHRIN"/>
    <property type="match status" value="1"/>
</dbReference>
<dbReference type="InterPro" id="IPR009040">
    <property type="entry name" value="Ferritin-like_diiron"/>
</dbReference>
<keyword evidence="4" id="KW-1185">Reference proteome</keyword>
<comment type="caution">
    <text evidence="3">The sequence shown here is derived from an EMBL/GenBank/DDBJ whole genome shotgun (WGS) entry which is preliminary data.</text>
</comment>
<protein>
    <recommendedName>
        <fullName evidence="2">Ferritin-like diiron domain-containing protein</fullName>
    </recommendedName>
</protein>
<sequence>MGTRRLICWRACLTTVGTVTLLAVGAGNARAASVPHGDDLDPSTRTNITNAMQGEALAHVTYRAYARQADRENLPDVAALYRRTAHTELREHFTEQAKLIGLVGDNAANLRDSIGGESYEATTMYKRFAEQAKADGDQEAARLFSEVGQDEARHRSNFVQARNAVTERSSRATVPTDVQAKPVEIQAGPPRVSSSRTLENLRAAMKGEAFAYAKYTLYGDRAGETGQPRLAELFHRTAAVERTEHFAEHATMAGAVRDTGTNLCATIKGETHEGTRMYPDYARQASAAGDTEAARLLNDTAKDELRHAKAFSEEASKLGTQCPMSG</sequence>
<feature type="chain" id="PRO_5047521970" description="Ferritin-like diiron domain-containing protein" evidence="1">
    <location>
        <begin position="32"/>
        <end position="326"/>
    </location>
</feature>
<accession>A0ABQ4G5X1</accession>
<dbReference type="Gene3D" id="1.20.1260.10">
    <property type="match status" value="2"/>
</dbReference>
<feature type="domain" description="Ferritin-like diiron" evidence="2">
    <location>
        <begin position="191"/>
        <end position="322"/>
    </location>
</feature>
<organism evidence="3 4">
    <name type="scientific">Microbispora corallina</name>
    <dbReference type="NCBI Taxonomy" id="83302"/>
    <lineage>
        <taxon>Bacteria</taxon>
        <taxon>Bacillati</taxon>
        <taxon>Actinomycetota</taxon>
        <taxon>Actinomycetes</taxon>
        <taxon>Streptosporangiales</taxon>
        <taxon>Streptosporangiaceae</taxon>
        <taxon>Microbispora</taxon>
    </lineage>
</organism>
<dbReference type="InterPro" id="IPR052753">
    <property type="entry name" value="Rbr2/Nigerythrin"/>
</dbReference>